<dbReference type="Pfam" id="PF07584">
    <property type="entry name" value="BatA"/>
    <property type="match status" value="1"/>
</dbReference>
<feature type="domain" description="VWFA" evidence="2">
    <location>
        <begin position="92"/>
        <end position="209"/>
    </location>
</feature>
<name>M5U522_9BACT</name>
<reference evidence="3 4" key="1">
    <citation type="journal article" date="2013" name="Mar. Genomics">
        <title>Expression of sulfatases in Rhodopirellula baltica and the diversity of sulfatases in the genus Rhodopirellula.</title>
        <authorList>
            <person name="Wegner C.E."/>
            <person name="Richter-Heitmann T."/>
            <person name="Klindworth A."/>
            <person name="Klockow C."/>
            <person name="Richter M."/>
            <person name="Achstetter T."/>
            <person name="Glockner F.O."/>
            <person name="Harder J."/>
        </authorList>
    </citation>
    <scope>NUCLEOTIDE SEQUENCE [LARGE SCALE GENOMIC DNA]</scope>
    <source>
        <strain evidence="3 4">SM41</strain>
    </source>
</reference>
<dbReference type="SUPFAM" id="SSF52317">
    <property type="entry name" value="Class I glutamine amidotransferase-like"/>
    <property type="match status" value="1"/>
</dbReference>
<dbReference type="PATRIC" id="fig|1263870.3.peg.2302"/>
<dbReference type="EMBL" id="ANOH01000152">
    <property type="protein sequence ID" value="EMI56364.1"/>
    <property type="molecule type" value="Genomic_DNA"/>
</dbReference>
<proteinExistence type="predicted"/>
<sequence length="699" mass="77582">MSFLFPLYLAGAAAIGLPILFHLIRRQPKGNVPFSSLMFLRPTPPRLTRRSRLDNWPLLLCRALALLFLAAAFTRPFFRSVSSTEIDSERQPVIVAIDTSASMTRPGMWRDAMNLFGEVVDDLNQGDEIAVLTFDHQPKMRFSFEQSRASSPSERDALLRSSLDEVVPRRVPTDFAEALIFCAEMASSYEGNQVSDAVDQPVRVVLISDMQSGGDWESLHSFDWPESLRLDVRQLDSGAWSNAWANVLESSGLDDEDAADFSSDDGEKQVRVRVSNSQDSQQSRFELAWLSENGSVVESRSTNVVGGESQVVRLKAPTESVNRLRVSGDDVEFDNLRYLVVQDAKEYELLVVGSEPQQQDARESLAYYLERIPFGNRSRTVALTYLESVDEDLPVEKSPLVVVTRPCDAGEIDRLKQFADSGGTVFLVVAEDQPAWKGTLSSAFESPSLALDAADVEDYSMLSEIKFRHPLFGALSDPQFNDFSKIRFWKHRRITGLDDKVDVVAAFDTGDPAVMQRSFGDGKILVMAAGWQPSESQLALSTKFIPLMLNVFELSLPGEKVQQKYFAGDKIPAELATSLRLMQGDDETADPDVESGEDVAGLAKSFGRPGIYECDGPNGDLTFAVNLPESESHLEPIDVSELERLGVLLEDGTTREAKLADARQQRDIELEDNQKLWQWCLVAALALIAGETLLVRMAN</sequence>
<dbReference type="RefSeq" id="WP_008677399.1">
    <property type="nucleotide sequence ID" value="NZ_ANOH01000152.1"/>
</dbReference>
<organism evidence="3 4">
    <name type="scientific">Rhodopirellula sallentina SM41</name>
    <dbReference type="NCBI Taxonomy" id="1263870"/>
    <lineage>
        <taxon>Bacteria</taxon>
        <taxon>Pseudomonadati</taxon>
        <taxon>Planctomycetota</taxon>
        <taxon>Planctomycetia</taxon>
        <taxon>Pirellulales</taxon>
        <taxon>Pirellulaceae</taxon>
        <taxon>Rhodopirellula</taxon>
    </lineage>
</organism>
<dbReference type="NCBIfam" id="TIGR02226">
    <property type="entry name" value="two_anch"/>
    <property type="match status" value="1"/>
</dbReference>
<feature type="transmembrane region" description="Helical" evidence="1">
    <location>
        <begin position="6"/>
        <end position="24"/>
    </location>
</feature>
<dbReference type="PANTHER" id="PTHR37464:SF1">
    <property type="entry name" value="BLL2463 PROTEIN"/>
    <property type="match status" value="1"/>
</dbReference>
<gene>
    <name evidence="3" type="ORF">RSSM_02159</name>
</gene>
<dbReference type="InterPro" id="IPR002035">
    <property type="entry name" value="VWF_A"/>
</dbReference>
<dbReference type="AlphaFoldDB" id="M5U522"/>
<dbReference type="InterPro" id="IPR011933">
    <property type="entry name" value="Double_TM_dom"/>
</dbReference>
<evidence type="ECO:0000313" key="4">
    <source>
        <dbReference type="Proteomes" id="UP000011885"/>
    </source>
</evidence>
<dbReference type="Proteomes" id="UP000011885">
    <property type="component" value="Unassembled WGS sequence"/>
</dbReference>
<dbReference type="Pfam" id="PF13519">
    <property type="entry name" value="VWA_2"/>
    <property type="match status" value="1"/>
</dbReference>
<dbReference type="PANTHER" id="PTHR37464">
    <property type="entry name" value="BLL2463 PROTEIN"/>
    <property type="match status" value="1"/>
</dbReference>
<dbReference type="Gene3D" id="3.40.50.410">
    <property type="entry name" value="von Willebrand factor, type A domain"/>
    <property type="match status" value="1"/>
</dbReference>
<keyword evidence="4" id="KW-1185">Reference proteome</keyword>
<dbReference type="OrthoDB" id="228877at2"/>
<evidence type="ECO:0000313" key="3">
    <source>
        <dbReference type="EMBL" id="EMI56364.1"/>
    </source>
</evidence>
<keyword evidence="1" id="KW-0472">Membrane</keyword>
<keyword evidence="1" id="KW-1133">Transmembrane helix</keyword>
<dbReference type="PROSITE" id="PS50234">
    <property type="entry name" value="VWFA"/>
    <property type="match status" value="1"/>
</dbReference>
<dbReference type="InterPro" id="IPR029062">
    <property type="entry name" value="Class_I_gatase-like"/>
</dbReference>
<accession>M5U522</accession>
<dbReference type="InterPro" id="IPR024163">
    <property type="entry name" value="Aerotolerance_reg_N"/>
</dbReference>
<evidence type="ECO:0000256" key="1">
    <source>
        <dbReference type="SAM" id="Phobius"/>
    </source>
</evidence>
<keyword evidence="1" id="KW-0812">Transmembrane</keyword>
<feature type="transmembrane region" description="Helical" evidence="1">
    <location>
        <begin position="56"/>
        <end position="78"/>
    </location>
</feature>
<dbReference type="SUPFAM" id="SSF53300">
    <property type="entry name" value="vWA-like"/>
    <property type="match status" value="1"/>
</dbReference>
<comment type="caution">
    <text evidence="3">The sequence shown here is derived from an EMBL/GenBank/DDBJ whole genome shotgun (WGS) entry which is preliminary data.</text>
</comment>
<dbReference type="InterPro" id="IPR036465">
    <property type="entry name" value="vWFA_dom_sf"/>
</dbReference>
<evidence type="ECO:0000259" key="2">
    <source>
        <dbReference type="PROSITE" id="PS50234"/>
    </source>
</evidence>
<dbReference type="CDD" id="cd00198">
    <property type="entry name" value="vWFA"/>
    <property type="match status" value="1"/>
</dbReference>
<protein>
    <submittedName>
        <fullName evidence="3">Inter-alpha-trypsin inhibitor heavy chain H2-like protein</fullName>
    </submittedName>
</protein>